<evidence type="ECO:0000256" key="1">
    <source>
        <dbReference type="SAM" id="MobiDB-lite"/>
    </source>
</evidence>
<feature type="compositionally biased region" description="Polar residues" evidence="1">
    <location>
        <begin position="70"/>
        <end position="98"/>
    </location>
</feature>
<reference evidence="2" key="1">
    <citation type="journal article" date="2019" name="bioRxiv">
        <title>The Genome of the Zebra Mussel, Dreissena polymorpha: A Resource for Invasive Species Research.</title>
        <authorList>
            <person name="McCartney M.A."/>
            <person name="Auch B."/>
            <person name="Kono T."/>
            <person name="Mallez S."/>
            <person name="Zhang Y."/>
            <person name="Obille A."/>
            <person name="Becker A."/>
            <person name="Abrahante J.E."/>
            <person name="Garbe J."/>
            <person name="Badalamenti J.P."/>
            <person name="Herman A."/>
            <person name="Mangelson H."/>
            <person name="Liachko I."/>
            <person name="Sullivan S."/>
            <person name="Sone E.D."/>
            <person name="Koren S."/>
            <person name="Silverstein K.A.T."/>
            <person name="Beckman K.B."/>
            <person name="Gohl D.M."/>
        </authorList>
    </citation>
    <scope>NUCLEOTIDE SEQUENCE</scope>
    <source>
        <strain evidence="2">Duluth1</strain>
        <tissue evidence="2">Whole animal</tissue>
    </source>
</reference>
<feature type="region of interest" description="Disordered" evidence="1">
    <location>
        <begin position="1"/>
        <end position="108"/>
    </location>
</feature>
<dbReference type="PANTHER" id="PTHR35558:SF1">
    <property type="entry name" value="ENDONUCLEASE_EXONUCLEASE_PHOSPHATASE DOMAIN-CONTAINING PROTEIN"/>
    <property type="match status" value="1"/>
</dbReference>
<keyword evidence="3" id="KW-1185">Reference proteome</keyword>
<feature type="compositionally biased region" description="Pro residues" evidence="1">
    <location>
        <begin position="41"/>
        <end position="55"/>
    </location>
</feature>
<proteinExistence type="predicted"/>
<reference evidence="2" key="2">
    <citation type="submission" date="2020-11" db="EMBL/GenBank/DDBJ databases">
        <authorList>
            <person name="McCartney M.A."/>
            <person name="Auch B."/>
            <person name="Kono T."/>
            <person name="Mallez S."/>
            <person name="Becker A."/>
            <person name="Gohl D.M."/>
            <person name="Silverstein K.A.T."/>
            <person name="Koren S."/>
            <person name="Bechman K.B."/>
            <person name="Herman A."/>
            <person name="Abrahante J.E."/>
            <person name="Garbe J."/>
        </authorList>
    </citation>
    <scope>NUCLEOTIDE SEQUENCE</scope>
    <source>
        <strain evidence="2">Duluth1</strain>
        <tissue evidence="2">Whole animal</tissue>
    </source>
</reference>
<evidence type="ECO:0000313" key="3">
    <source>
        <dbReference type="Proteomes" id="UP000828390"/>
    </source>
</evidence>
<comment type="caution">
    <text evidence="2">The sequence shown here is derived from an EMBL/GenBank/DDBJ whole genome shotgun (WGS) entry which is preliminary data.</text>
</comment>
<dbReference type="PANTHER" id="PTHR35558">
    <property type="entry name" value="SGNH_HYDRO DOMAIN-CONTAINING PROTEIN"/>
    <property type="match status" value="1"/>
</dbReference>
<dbReference type="AlphaFoldDB" id="A0A9D4HML1"/>
<organism evidence="2 3">
    <name type="scientific">Dreissena polymorpha</name>
    <name type="common">Zebra mussel</name>
    <name type="synonym">Mytilus polymorpha</name>
    <dbReference type="NCBI Taxonomy" id="45954"/>
    <lineage>
        <taxon>Eukaryota</taxon>
        <taxon>Metazoa</taxon>
        <taxon>Spiralia</taxon>
        <taxon>Lophotrochozoa</taxon>
        <taxon>Mollusca</taxon>
        <taxon>Bivalvia</taxon>
        <taxon>Autobranchia</taxon>
        <taxon>Heteroconchia</taxon>
        <taxon>Euheterodonta</taxon>
        <taxon>Imparidentia</taxon>
        <taxon>Neoheterodontei</taxon>
        <taxon>Myida</taxon>
        <taxon>Dreissenoidea</taxon>
        <taxon>Dreissenidae</taxon>
        <taxon>Dreissena</taxon>
    </lineage>
</organism>
<accession>A0A9D4HML1</accession>
<name>A0A9D4HML1_DREPO</name>
<evidence type="ECO:0000313" key="2">
    <source>
        <dbReference type="EMBL" id="KAH3721956.1"/>
    </source>
</evidence>
<dbReference type="EMBL" id="JAIWYP010000013">
    <property type="protein sequence ID" value="KAH3721956.1"/>
    <property type="molecule type" value="Genomic_DNA"/>
</dbReference>
<gene>
    <name evidence="2" type="ORF">DPMN_064904</name>
</gene>
<protein>
    <submittedName>
        <fullName evidence="2">Uncharacterized protein</fullName>
    </submittedName>
</protein>
<sequence>METRNRKRRRPSVKLHQHPSQNLPGTSQQPRQLPSTQMPDQLPPNQQPVQLPPNQQPVQLPLTPSHRLGQWSSNQQSGHQPDQLPLSQQLGDQMQPAASQPDPAVQSGNGFSEDIFLPCMIPSFQSVLGDHVPQSNKDKIISGQYVDLACLLEAPVVPEDLGKHLVLNYSGELVVKPNMKQSIVDIAKWTDAFLIFSSIYLSAHPVKMQDLLKVYAHYKAGGSKTH</sequence>
<feature type="compositionally biased region" description="Basic residues" evidence="1">
    <location>
        <begin position="1"/>
        <end position="17"/>
    </location>
</feature>
<feature type="compositionally biased region" description="Polar residues" evidence="1">
    <location>
        <begin position="18"/>
        <end position="39"/>
    </location>
</feature>
<dbReference type="Proteomes" id="UP000828390">
    <property type="component" value="Unassembled WGS sequence"/>
</dbReference>